<dbReference type="KEGG" id="mmai:sS8_4092"/>
<accession>A0A250KWQ5</accession>
<dbReference type="Gene3D" id="2.80.10.50">
    <property type="match status" value="2"/>
</dbReference>
<keyword evidence="1" id="KW-0732">Signal</keyword>
<protein>
    <submittedName>
        <fullName evidence="3">Glycoside hydrolase family 3 domain protein</fullName>
    </submittedName>
</protein>
<dbReference type="SUPFAM" id="SSF50370">
    <property type="entry name" value="Ricin B-like lectins"/>
    <property type="match status" value="1"/>
</dbReference>
<organism evidence="3 4">
    <name type="scientific">Methylocaldum marinum</name>
    <dbReference type="NCBI Taxonomy" id="1432792"/>
    <lineage>
        <taxon>Bacteria</taxon>
        <taxon>Pseudomonadati</taxon>
        <taxon>Pseudomonadota</taxon>
        <taxon>Gammaproteobacteria</taxon>
        <taxon>Methylococcales</taxon>
        <taxon>Methylococcaceae</taxon>
        <taxon>Methylocaldum</taxon>
    </lineage>
</organism>
<feature type="signal peptide" evidence="1">
    <location>
        <begin position="1"/>
        <end position="19"/>
    </location>
</feature>
<proteinExistence type="predicted"/>
<dbReference type="Proteomes" id="UP000266313">
    <property type="component" value="Chromosome"/>
</dbReference>
<evidence type="ECO:0000256" key="1">
    <source>
        <dbReference type="SAM" id="SignalP"/>
    </source>
</evidence>
<dbReference type="GO" id="GO:0016787">
    <property type="term" value="F:hydrolase activity"/>
    <property type="evidence" value="ECO:0007669"/>
    <property type="project" value="UniProtKB-KW"/>
</dbReference>
<evidence type="ECO:0000259" key="2">
    <source>
        <dbReference type="SMART" id="SM00458"/>
    </source>
</evidence>
<keyword evidence="4" id="KW-1185">Reference proteome</keyword>
<dbReference type="EMBL" id="AP017928">
    <property type="protein sequence ID" value="BBA36022.1"/>
    <property type="molecule type" value="Genomic_DNA"/>
</dbReference>
<sequence length="158" mass="17062">MERTLSLAALIGLANFAFIAIPATEAAQFTNGGNLPYGGSACMDVLNGATEPFTPVQVWTCHGWLNQQWSMQGFTIYGIGSTGRRQNCLDVAGARTAAGTNVNLYPCNGTVAQQWYLYNGRLYNPNSNKCLDAGNRANGTRLVINFCSTAASQQWQIK</sequence>
<dbReference type="SMART" id="SM00458">
    <property type="entry name" value="RICIN"/>
    <property type="match status" value="1"/>
</dbReference>
<feature type="chain" id="PRO_5013213512" evidence="1">
    <location>
        <begin position="20"/>
        <end position="158"/>
    </location>
</feature>
<name>A0A250KWQ5_9GAMM</name>
<evidence type="ECO:0000313" key="4">
    <source>
        <dbReference type="Proteomes" id="UP000266313"/>
    </source>
</evidence>
<dbReference type="InterPro" id="IPR035992">
    <property type="entry name" value="Ricin_B-like_lectins"/>
</dbReference>
<dbReference type="AlphaFoldDB" id="A0A250KWQ5"/>
<keyword evidence="3" id="KW-0378">Hydrolase</keyword>
<gene>
    <name evidence="3" type="ORF">sS8_4092</name>
</gene>
<reference evidence="3 4" key="1">
    <citation type="submission" date="2016-12" db="EMBL/GenBank/DDBJ databases">
        <title>Genome sequencing of Methylocaldum marinum.</title>
        <authorList>
            <person name="Takeuchi M."/>
            <person name="Kamagata Y."/>
            <person name="Hiraoka S."/>
            <person name="Oshima K."/>
            <person name="Hattori M."/>
            <person name="Iwasaki W."/>
        </authorList>
    </citation>
    <scope>NUCLEOTIDE SEQUENCE [LARGE SCALE GENOMIC DNA]</scope>
    <source>
        <strain evidence="3 4">S8</strain>
    </source>
</reference>
<feature type="domain" description="Ricin B lectin" evidence="2">
    <location>
        <begin position="31"/>
        <end position="158"/>
    </location>
</feature>
<dbReference type="OrthoDB" id="9770871at2"/>
<dbReference type="InterPro" id="IPR000772">
    <property type="entry name" value="Ricin_B_lectin"/>
</dbReference>
<dbReference type="Pfam" id="PF00652">
    <property type="entry name" value="Ricin_B_lectin"/>
    <property type="match status" value="1"/>
</dbReference>
<evidence type="ECO:0000313" key="3">
    <source>
        <dbReference type="EMBL" id="BBA36022.1"/>
    </source>
</evidence>
<dbReference type="RefSeq" id="WP_119631267.1">
    <property type="nucleotide sequence ID" value="NZ_AP017928.1"/>
</dbReference>
<dbReference type="PROSITE" id="PS50231">
    <property type="entry name" value="RICIN_B_LECTIN"/>
    <property type="match status" value="1"/>
</dbReference>